<dbReference type="InterPro" id="IPR015421">
    <property type="entry name" value="PyrdxlP-dep_Trfase_major"/>
</dbReference>
<proteinExistence type="inferred from homology"/>
<dbReference type="Gene3D" id="3.40.640.10">
    <property type="entry name" value="Type I PLP-dependent aspartate aminotransferase-like (Major domain)"/>
    <property type="match status" value="1"/>
</dbReference>
<dbReference type="Gene3D" id="3.90.1150.10">
    <property type="entry name" value="Aspartate Aminotransferase, domain 1"/>
    <property type="match status" value="1"/>
</dbReference>
<evidence type="ECO:0000256" key="3">
    <source>
        <dbReference type="ARBA" id="ARBA00022576"/>
    </source>
</evidence>
<protein>
    <recommendedName>
        <fullName evidence="6">Aminotransferase</fullName>
        <ecNumber evidence="6">2.6.1.-</ecNumber>
    </recommendedName>
</protein>
<comment type="cofactor">
    <cofactor evidence="1 6">
        <name>pyridoxal 5'-phosphate</name>
        <dbReference type="ChEBI" id="CHEBI:597326"/>
    </cofactor>
</comment>
<dbReference type="CDD" id="cd00609">
    <property type="entry name" value="AAT_like"/>
    <property type="match status" value="1"/>
</dbReference>
<comment type="similarity">
    <text evidence="2 6">Belongs to the class-I pyridoxal-phosphate-dependent aminotransferase family.</text>
</comment>
<evidence type="ECO:0000256" key="6">
    <source>
        <dbReference type="RuleBase" id="RU000481"/>
    </source>
</evidence>
<organism evidence="8 9">
    <name type="scientific">Phascolarctobacterium succinatutens</name>
    <dbReference type="NCBI Taxonomy" id="626940"/>
    <lineage>
        <taxon>Bacteria</taxon>
        <taxon>Bacillati</taxon>
        <taxon>Bacillota</taxon>
        <taxon>Negativicutes</taxon>
        <taxon>Acidaminococcales</taxon>
        <taxon>Acidaminococcaceae</taxon>
        <taxon>Phascolarctobacterium</taxon>
    </lineage>
</organism>
<dbReference type="PANTHER" id="PTHR46383">
    <property type="entry name" value="ASPARTATE AMINOTRANSFERASE"/>
    <property type="match status" value="1"/>
</dbReference>
<evidence type="ECO:0000313" key="8">
    <source>
        <dbReference type="EMBL" id="OLA36449.1"/>
    </source>
</evidence>
<name>A0A1Q6R262_9FIRM</name>
<dbReference type="GO" id="GO:0006520">
    <property type="term" value="P:amino acid metabolic process"/>
    <property type="evidence" value="ECO:0007669"/>
    <property type="project" value="InterPro"/>
</dbReference>
<evidence type="ECO:0000313" key="9">
    <source>
        <dbReference type="Proteomes" id="UP000186777"/>
    </source>
</evidence>
<dbReference type="InterPro" id="IPR015424">
    <property type="entry name" value="PyrdxlP-dep_Trfase"/>
</dbReference>
<gene>
    <name evidence="8" type="ORF">BHW43_09910</name>
</gene>
<reference evidence="8 9" key="1">
    <citation type="journal article" date="2016" name="Nat. Biotechnol.">
        <title>Measurement of bacterial replication rates in microbial communities.</title>
        <authorList>
            <person name="Brown C.T."/>
            <person name="Olm M.R."/>
            <person name="Thomas B.C."/>
            <person name="Banfield J.F."/>
        </authorList>
    </citation>
    <scope>NUCLEOTIDE SEQUENCE [LARGE SCALE GENOMIC DNA]</scope>
    <source>
        <strain evidence="8">46_33</strain>
    </source>
</reference>
<dbReference type="RefSeq" id="WP_303680429.1">
    <property type="nucleotide sequence ID" value="NZ_DBEZXK010000130.1"/>
</dbReference>
<dbReference type="InterPro" id="IPR050596">
    <property type="entry name" value="AspAT/PAT-like"/>
</dbReference>
<dbReference type="Pfam" id="PF00155">
    <property type="entry name" value="Aminotran_1_2"/>
    <property type="match status" value="1"/>
</dbReference>
<evidence type="ECO:0000259" key="7">
    <source>
        <dbReference type="Pfam" id="PF00155"/>
    </source>
</evidence>
<dbReference type="GO" id="GO:0008483">
    <property type="term" value="F:transaminase activity"/>
    <property type="evidence" value="ECO:0007669"/>
    <property type="project" value="UniProtKB-KW"/>
</dbReference>
<dbReference type="InterPro" id="IPR015422">
    <property type="entry name" value="PyrdxlP-dep_Trfase_small"/>
</dbReference>
<dbReference type="InterPro" id="IPR004839">
    <property type="entry name" value="Aminotransferase_I/II_large"/>
</dbReference>
<evidence type="ECO:0000256" key="4">
    <source>
        <dbReference type="ARBA" id="ARBA00022679"/>
    </source>
</evidence>
<keyword evidence="5" id="KW-0663">Pyridoxal phosphate</keyword>
<evidence type="ECO:0000256" key="1">
    <source>
        <dbReference type="ARBA" id="ARBA00001933"/>
    </source>
</evidence>
<dbReference type="GO" id="GO:0030170">
    <property type="term" value="F:pyridoxal phosphate binding"/>
    <property type="evidence" value="ECO:0007669"/>
    <property type="project" value="InterPro"/>
</dbReference>
<feature type="domain" description="Aminotransferase class I/classII large" evidence="7">
    <location>
        <begin position="33"/>
        <end position="383"/>
    </location>
</feature>
<evidence type="ECO:0000256" key="5">
    <source>
        <dbReference type="ARBA" id="ARBA00022898"/>
    </source>
</evidence>
<accession>A0A1Q6R262</accession>
<dbReference type="FunFam" id="3.40.640.10:FF:000033">
    <property type="entry name" value="Aspartate aminotransferase"/>
    <property type="match status" value="1"/>
</dbReference>
<dbReference type="InterPro" id="IPR004838">
    <property type="entry name" value="NHTrfase_class1_PyrdxlP-BS"/>
</dbReference>
<keyword evidence="4 6" id="KW-0808">Transferase</keyword>
<dbReference type="EMBL" id="MNTG01000045">
    <property type="protein sequence ID" value="OLA36449.1"/>
    <property type="molecule type" value="Genomic_DNA"/>
</dbReference>
<dbReference type="STRING" id="626940.BHW43_09910"/>
<keyword evidence="3 6" id="KW-0032">Aminotransferase</keyword>
<sequence length="397" mass="43874">MSYNFDAAVSPFIKALPPSGLAKFLDIMAANPNIVPLSVGEPDFDIPQAVKDAEINSICEGKSCYTPTLGLLELREAIAADIHKNYGVKYDPKTEIMVTVGVSEALYTTITTIMHPGDEIILPEPCYVANKACVILAGGKPVSVETYQENGFVPTIEDLEKAVTPKTKAIMLGYPNNPTGAIMSKEQIKAIGDWAVKHDLIVISDELYAHLTYGGKTHTMFTSFPEFRDRTIIFNGFSKAYAMTGLRLGYIMAPAAIINAMNILHQYVVLCPNVTAQYGAIAALKYCRQDVDNMVAEYSRRRQIMIDGFHKMGLPLYEPEGAFYVFPCIKETGLSSMEFVEKLLEEQEVLVIPGNIFGAGGEGYIRCSYAYSEEILHKALERIALFVTKYRNLNKAK</sequence>
<dbReference type="PANTHER" id="PTHR46383:SF3">
    <property type="entry name" value="ASPARTATE AMINOTRANSFERASE-RELATED"/>
    <property type="match status" value="1"/>
</dbReference>
<dbReference type="PROSITE" id="PS00105">
    <property type="entry name" value="AA_TRANSFER_CLASS_1"/>
    <property type="match status" value="1"/>
</dbReference>
<dbReference type="EC" id="2.6.1.-" evidence="6"/>
<comment type="caution">
    <text evidence="8">The sequence shown here is derived from an EMBL/GenBank/DDBJ whole genome shotgun (WGS) entry which is preliminary data.</text>
</comment>
<dbReference type="AlphaFoldDB" id="A0A1Q6R262"/>
<dbReference type="Proteomes" id="UP000186777">
    <property type="component" value="Unassembled WGS sequence"/>
</dbReference>
<evidence type="ECO:0000256" key="2">
    <source>
        <dbReference type="ARBA" id="ARBA00007441"/>
    </source>
</evidence>
<dbReference type="SUPFAM" id="SSF53383">
    <property type="entry name" value="PLP-dependent transferases"/>
    <property type="match status" value="1"/>
</dbReference>